<dbReference type="GO" id="GO:0015986">
    <property type="term" value="P:proton motive force-driven ATP synthesis"/>
    <property type="evidence" value="ECO:0007669"/>
    <property type="project" value="InterPro"/>
</dbReference>
<dbReference type="EMBL" id="KY709207">
    <property type="protein sequence ID" value="ARO90437.1"/>
    <property type="molecule type" value="Genomic_DNA"/>
</dbReference>
<evidence type="ECO:0000256" key="4">
    <source>
        <dbReference type="ARBA" id="ARBA00022692"/>
    </source>
</evidence>
<dbReference type="EMBL" id="KX284718">
    <property type="protein sequence ID" value="AOM66202.1"/>
    <property type="molecule type" value="Genomic_DNA"/>
</dbReference>
<evidence type="ECO:0000256" key="6">
    <source>
        <dbReference type="ARBA" id="ARBA00022989"/>
    </source>
</evidence>
<dbReference type="RefSeq" id="YP_009296859.1">
    <property type="nucleotide sequence ID" value="NC_031173.1"/>
</dbReference>
<dbReference type="CDD" id="cd06503">
    <property type="entry name" value="ATP-synt_Fo_b"/>
    <property type="match status" value="1"/>
</dbReference>
<keyword evidence="5 11" id="KW-0375">Hydrogen ion transport</keyword>
<keyword evidence="12" id="KW-0175">Coiled coil</keyword>
<keyword evidence="13" id="KW-0934">Plastid</keyword>
<dbReference type="AlphaFoldDB" id="A0A1C9CCV7"/>
<proteinExistence type="inferred from homology"/>
<dbReference type="GO" id="GO:0045259">
    <property type="term" value="C:proton-transporting ATP synthase complex"/>
    <property type="evidence" value="ECO:0007669"/>
    <property type="project" value="UniProtKB-KW"/>
</dbReference>
<reference evidence="14" key="2">
    <citation type="submission" date="2017-03" db="EMBL/GenBank/DDBJ databases">
        <title>The new red algal subphylum Proteorhodophytina comprises the largest and most divergent plastid genomes known.</title>
        <authorList>
            <person name="Munoz-Gomez S.A."/>
            <person name="Mejia-Franco F.G."/>
            <person name="Durnin K."/>
            <person name="Morgan C."/>
            <person name="Grisdale C.J."/>
            <person name="Archibald J.M."/>
            <person name="Slamovits C.H."/>
        </authorList>
    </citation>
    <scope>NUCLEOTIDE SEQUENCE</scope>
    <source>
        <strain evidence="14">UTEX LB2854</strain>
    </source>
</reference>
<keyword evidence="3 11" id="KW-0138">CF(0)</keyword>
<keyword evidence="14" id="KW-0150">Chloroplast</keyword>
<keyword evidence="6" id="KW-1133">Transmembrane helix</keyword>
<dbReference type="HAMAP" id="MF_01398">
    <property type="entry name" value="ATP_synth_b_bprime"/>
    <property type="match status" value="1"/>
</dbReference>
<organism evidence="13">
    <name type="scientific">Bangiopsis subsimplex</name>
    <dbReference type="NCBI Taxonomy" id="139980"/>
    <lineage>
        <taxon>Eukaryota</taxon>
        <taxon>Rhodophyta</taxon>
        <taxon>Stylonematophyceae</taxon>
        <taxon>Stylonematales</taxon>
        <taxon>Stylonemataceae</taxon>
        <taxon>Bangiopsis</taxon>
    </lineage>
</organism>
<evidence type="ECO:0000256" key="7">
    <source>
        <dbReference type="ARBA" id="ARBA00023065"/>
    </source>
</evidence>
<comment type="function">
    <text evidence="10">F(1)F(0) ATP synthase produces ATP from ADP in the presence of a proton or sodium gradient. F-type ATPases consist of two structural domains, F(1) containing the extramembraneous catalytic core and F(0) containing the membrane proton channel, linked together by a central stalk and a peripheral stalk. During catalysis, ATP synthesis in the catalytic domain of F(1) is coupled via a rotary mechanism of the central stalk subunits to proton translocation.</text>
</comment>
<sequence length="184" mass="20509">MQYFKGITQFFMLISEEHIHSQSFGLNLNVLDTNIINLAILLSLLFYVGKQAISSILEGRQQKVLNSLQEAEERQQQASTRLKEAQTQLAQTQLIISEIKKEAESTAQQVRESTFNQGKLDIERLVASGKASIITAEMQVKKKLLQQVASLALERVSTQLKSEISSEMQSNIIDENIASLGGSL</sequence>
<gene>
    <name evidence="13" type="primary">atpF</name>
    <name evidence="13" type="ORF">Bangp_120</name>
</gene>
<feature type="coiled-coil region" evidence="12">
    <location>
        <begin position="65"/>
        <end position="102"/>
    </location>
</feature>
<evidence type="ECO:0000256" key="12">
    <source>
        <dbReference type="SAM" id="Coils"/>
    </source>
</evidence>
<evidence type="ECO:0000256" key="2">
    <source>
        <dbReference type="ARBA" id="ARBA00022448"/>
    </source>
</evidence>
<evidence type="ECO:0000313" key="14">
    <source>
        <dbReference type="EMBL" id="ARO90437.1"/>
    </source>
</evidence>
<evidence type="ECO:0000256" key="5">
    <source>
        <dbReference type="ARBA" id="ARBA00022781"/>
    </source>
</evidence>
<dbReference type="PANTHER" id="PTHR34264:SF3">
    <property type="entry name" value="ATP SYNTHASE SUBUNIT B, CHLOROPLASTIC"/>
    <property type="match status" value="1"/>
</dbReference>
<dbReference type="GO" id="GO:0015078">
    <property type="term" value="F:proton transmembrane transporter activity"/>
    <property type="evidence" value="ECO:0007669"/>
    <property type="project" value="InterPro"/>
</dbReference>
<dbReference type="NCBIfam" id="NF005606">
    <property type="entry name" value="PRK07352.1"/>
    <property type="match status" value="1"/>
</dbReference>
<name>A0A1C9CCV7_9RHOD</name>
<reference evidence="13" key="1">
    <citation type="journal article" date="2016" name="BMC Biol.">
        <title>Parallel evolution of highly conserved plastid genome architecture in red seaweeds and seed plants.</title>
        <authorList>
            <person name="Lee J."/>
            <person name="Cho C.H."/>
            <person name="Park S.I."/>
            <person name="Choi J.W."/>
            <person name="Song H.S."/>
            <person name="West J.A."/>
            <person name="Bhattacharya D."/>
            <person name="Yoon H.S."/>
        </authorList>
    </citation>
    <scope>NUCLEOTIDE SEQUENCE</scope>
</reference>
<dbReference type="Pfam" id="PF00430">
    <property type="entry name" value="ATP-synt_B"/>
    <property type="match status" value="1"/>
</dbReference>
<comment type="subcellular location">
    <subcellularLocation>
        <location evidence="1">Membrane</location>
        <topology evidence="1">Single-pass membrane protein</topology>
    </subcellularLocation>
</comment>
<keyword evidence="8" id="KW-0472">Membrane</keyword>
<evidence type="ECO:0000256" key="8">
    <source>
        <dbReference type="ARBA" id="ARBA00023136"/>
    </source>
</evidence>
<keyword evidence="4 11" id="KW-0812">Transmembrane</keyword>
<evidence type="ECO:0000256" key="9">
    <source>
        <dbReference type="ARBA" id="ARBA00023310"/>
    </source>
</evidence>
<dbReference type="PANTHER" id="PTHR34264">
    <property type="entry name" value="ATP SYNTHASE SUBUNIT B, CHLOROPLASTIC"/>
    <property type="match status" value="1"/>
</dbReference>
<keyword evidence="9" id="KW-0066">ATP synthesis</keyword>
<evidence type="ECO:0000256" key="3">
    <source>
        <dbReference type="ARBA" id="ARBA00022547"/>
    </source>
</evidence>
<keyword evidence="7 11" id="KW-0406">Ion transport</keyword>
<accession>A0A1C9CCV7</accession>
<evidence type="ECO:0000256" key="10">
    <source>
        <dbReference type="ARBA" id="ARBA00025198"/>
    </source>
</evidence>
<keyword evidence="2 11" id="KW-0813">Transport</keyword>
<evidence type="ECO:0000313" key="13">
    <source>
        <dbReference type="EMBL" id="AOM66202.1"/>
    </source>
</evidence>
<protein>
    <submittedName>
        <fullName evidence="14">ATP synthase CF0 subunit B</fullName>
    </submittedName>
    <submittedName>
        <fullName evidence="13">ATP synthase CFO B chain subunit I</fullName>
    </submittedName>
</protein>
<comment type="similarity">
    <text evidence="11">Belongs to the ATPase B chain family.</text>
</comment>
<dbReference type="InterPro" id="IPR002146">
    <property type="entry name" value="ATP_synth_b/b'su_bac/chlpt"/>
</dbReference>
<evidence type="ECO:0000256" key="1">
    <source>
        <dbReference type="ARBA" id="ARBA00004167"/>
    </source>
</evidence>
<geneLocation type="plastid" evidence="13"/>
<dbReference type="GeneID" id="29073272"/>
<evidence type="ECO:0000256" key="11">
    <source>
        <dbReference type="RuleBase" id="RU003848"/>
    </source>
</evidence>